<dbReference type="RefSeq" id="WP_090733953.1">
    <property type="nucleotide sequence ID" value="NZ_FOHO01000004.1"/>
</dbReference>
<proteinExistence type="predicted"/>
<feature type="compositionally biased region" description="Basic and acidic residues" evidence="1">
    <location>
        <begin position="247"/>
        <end position="262"/>
    </location>
</feature>
<reference evidence="2 3" key="1">
    <citation type="submission" date="2016-10" db="EMBL/GenBank/DDBJ databases">
        <authorList>
            <person name="de Groot N.N."/>
        </authorList>
    </citation>
    <scope>NUCLEOTIDE SEQUENCE [LARGE SCALE GENOMIC DNA]</scope>
    <source>
        <strain evidence="2 3">DSM 17862</strain>
    </source>
</reference>
<evidence type="ECO:0000256" key="1">
    <source>
        <dbReference type="SAM" id="MobiDB-lite"/>
    </source>
</evidence>
<dbReference type="AlphaFoldDB" id="A0A1I0DSN7"/>
<accession>A0A1I0DSN7</accession>
<organism evidence="2 3">
    <name type="scientific">Paracoccus homiensis</name>
    <dbReference type="NCBI Taxonomy" id="364199"/>
    <lineage>
        <taxon>Bacteria</taxon>
        <taxon>Pseudomonadati</taxon>
        <taxon>Pseudomonadota</taxon>
        <taxon>Alphaproteobacteria</taxon>
        <taxon>Rhodobacterales</taxon>
        <taxon>Paracoccaceae</taxon>
        <taxon>Paracoccus</taxon>
    </lineage>
</organism>
<feature type="region of interest" description="Disordered" evidence="1">
    <location>
        <begin position="247"/>
        <end position="273"/>
    </location>
</feature>
<keyword evidence="3" id="KW-1185">Reference proteome</keyword>
<feature type="region of interest" description="Disordered" evidence="1">
    <location>
        <begin position="108"/>
        <end position="127"/>
    </location>
</feature>
<dbReference type="EMBL" id="FOHO01000004">
    <property type="protein sequence ID" value="SET35598.1"/>
    <property type="molecule type" value="Genomic_DNA"/>
</dbReference>
<name>A0A1I0DSN7_9RHOB</name>
<dbReference type="OrthoDB" id="8283038at2"/>
<protein>
    <submittedName>
        <fullName evidence="2">Uncharacterized protein</fullName>
    </submittedName>
</protein>
<evidence type="ECO:0000313" key="2">
    <source>
        <dbReference type="EMBL" id="SET35598.1"/>
    </source>
</evidence>
<gene>
    <name evidence="2" type="ORF">SAMN04489858_104290</name>
</gene>
<dbReference type="STRING" id="364199.SAMN04489858_104290"/>
<sequence>MMTDAATQAITRFIGLFEMLVEEARQRPDFAKFQWKQPDKAEDDPGQFTQVNIKALLVPEGFDPELDYQPIPPGNGQLTPEAVYPLIDIPAPLPVVGLPAMDIAVQAPPGSGAAPVSPPDADLDPPSPGSVAVVTIQLISMDDNDLLLDGLGADFDSISTLTAVLDIAVQIAAELEGFDLPLTISGTDWTQPVHHVIKAMADGPDLSELPDGTVIFRVEGQATVGVTVNGQSAQEIVDWKDVLPEYLRPDEPDADKGGKKNSDEDDEIAAGDGETIIKTTSGINDTGTVNRPDDHDISKDIPGHDNGAAGLTGNAVLAGANTLINEVAVGSAWIDAPVIVVSGDLTKLDAISQVNLLVEHDRIDGKAVAGTSAGYNVAEIVEKSSGPLATKGDDAPESVSLYRLEGNLIQYNWVKQITYITDFDRAEVTLTASYTSIGLGENTANNTTVLNEIGYAFDVIFVAGDMTDATIVKQTNVLLDSDEVTTGGIGLIDDAGKSLADNLLYNKASLQKTGIDTATRMKDNFAKAAKDLADGMNEVAGDVVDDMMFAGQSALRALQIDGDLIKVNIFEQTNIIGDSDQIALELAKLRDEFEAEVKLVAGSNALINIANVNDIGVDSTIMTAGKVYDDALIHQAELFDTGAVPDGVKMTGLTNEAIAAFISAEMTAAAEDHAQITPTINHDNAANLDVMQSMLG</sequence>
<evidence type="ECO:0000313" key="3">
    <source>
        <dbReference type="Proteomes" id="UP000199180"/>
    </source>
</evidence>
<dbReference type="Proteomes" id="UP000199180">
    <property type="component" value="Unassembled WGS sequence"/>
</dbReference>